<dbReference type="Pfam" id="PF13676">
    <property type="entry name" value="TIR_2"/>
    <property type="match status" value="1"/>
</dbReference>
<dbReference type="PANTHER" id="PTHR16253">
    <property type="entry name" value="TETRATRICOPEPTIDE REPEAT PROTEIN 22"/>
    <property type="match status" value="1"/>
</dbReference>
<comment type="caution">
    <text evidence="2">The sequence shown here is derived from an EMBL/GenBank/DDBJ whole genome shotgun (WGS) entry which is preliminary data.</text>
</comment>
<accession>A0A8S3UIF1</accession>
<gene>
    <name evidence="2" type="ORF">MEDL_53346</name>
</gene>
<dbReference type="Gene3D" id="3.40.50.10140">
    <property type="entry name" value="Toll/interleukin-1 receptor homology (TIR) domain"/>
    <property type="match status" value="1"/>
</dbReference>
<dbReference type="GO" id="GO:0007165">
    <property type="term" value="P:signal transduction"/>
    <property type="evidence" value="ECO:0007669"/>
    <property type="project" value="InterPro"/>
</dbReference>
<sequence length="152" mass="17439">MKSTKTGPTPYDLPEGKEYHIFIACSGEDSDTGKWLLEQLESRYPMRCVYHERDFQPGVMIVDNMRDYIDKSVKSLLLISNGFIQSYHCKLEETFAISLSNETGQNLIIPVLLEDVPLPNVLRHMTYVDARPNAQEMLLLEFARPIVEQVTT</sequence>
<evidence type="ECO:0000313" key="3">
    <source>
        <dbReference type="Proteomes" id="UP000683360"/>
    </source>
</evidence>
<evidence type="ECO:0000313" key="2">
    <source>
        <dbReference type="EMBL" id="CAG2241002.1"/>
    </source>
</evidence>
<dbReference type="EMBL" id="CAJPWZ010002579">
    <property type="protein sequence ID" value="CAG2241002.1"/>
    <property type="molecule type" value="Genomic_DNA"/>
</dbReference>
<dbReference type="AlphaFoldDB" id="A0A8S3UIF1"/>
<dbReference type="SUPFAM" id="SSF52200">
    <property type="entry name" value="Toll/Interleukin receptor TIR domain"/>
    <property type="match status" value="1"/>
</dbReference>
<dbReference type="SMART" id="SM00255">
    <property type="entry name" value="TIR"/>
    <property type="match status" value="1"/>
</dbReference>
<feature type="domain" description="TIR" evidence="1">
    <location>
        <begin position="17"/>
        <end position="150"/>
    </location>
</feature>
<dbReference type="InterPro" id="IPR000157">
    <property type="entry name" value="TIR_dom"/>
</dbReference>
<reference evidence="2" key="1">
    <citation type="submission" date="2021-03" db="EMBL/GenBank/DDBJ databases">
        <authorList>
            <person name="Bekaert M."/>
        </authorList>
    </citation>
    <scope>NUCLEOTIDE SEQUENCE</scope>
</reference>
<keyword evidence="3" id="KW-1185">Reference proteome</keyword>
<dbReference type="PROSITE" id="PS50104">
    <property type="entry name" value="TIR"/>
    <property type="match status" value="1"/>
</dbReference>
<dbReference type="InterPro" id="IPR042342">
    <property type="entry name" value="TTC22"/>
</dbReference>
<dbReference type="OrthoDB" id="9982425at2759"/>
<evidence type="ECO:0000259" key="1">
    <source>
        <dbReference type="PROSITE" id="PS50104"/>
    </source>
</evidence>
<protein>
    <recommendedName>
        <fullName evidence="1">TIR domain-containing protein</fullName>
    </recommendedName>
</protein>
<proteinExistence type="predicted"/>
<dbReference type="InterPro" id="IPR035897">
    <property type="entry name" value="Toll_tir_struct_dom_sf"/>
</dbReference>
<name>A0A8S3UIF1_MYTED</name>
<dbReference type="PANTHER" id="PTHR16253:SF0">
    <property type="entry name" value="TETRATRICOPEPTIDE REPEAT PROTEIN 22"/>
    <property type="match status" value="1"/>
</dbReference>
<organism evidence="2 3">
    <name type="scientific">Mytilus edulis</name>
    <name type="common">Blue mussel</name>
    <dbReference type="NCBI Taxonomy" id="6550"/>
    <lineage>
        <taxon>Eukaryota</taxon>
        <taxon>Metazoa</taxon>
        <taxon>Spiralia</taxon>
        <taxon>Lophotrochozoa</taxon>
        <taxon>Mollusca</taxon>
        <taxon>Bivalvia</taxon>
        <taxon>Autobranchia</taxon>
        <taxon>Pteriomorphia</taxon>
        <taxon>Mytilida</taxon>
        <taxon>Mytiloidea</taxon>
        <taxon>Mytilidae</taxon>
        <taxon>Mytilinae</taxon>
        <taxon>Mytilus</taxon>
    </lineage>
</organism>
<dbReference type="Proteomes" id="UP000683360">
    <property type="component" value="Unassembled WGS sequence"/>
</dbReference>